<dbReference type="InterPro" id="IPR002013">
    <property type="entry name" value="SAC_dom"/>
</dbReference>
<dbReference type="PANTHER" id="PTHR45662">
    <property type="entry name" value="PHOSPHATIDYLINOSITIDE PHOSPHATASE SAC1"/>
    <property type="match status" value="1"/>
</dbReference>
<evidence type="ECO:0000256" key="2">
    <source>
        <dbReference type="SAM" id="Phobius"/>
    </source>
</evidence>
<dbReference type="AlphaFoldDB" id="A0A8K0UPC5"/>
<accession>A0A8K0UPC5</accession>
<evidence type="ECO:0000256" key="1">
    <source>
        <dbReference type="SAM" id="MobiDB-lite"/>
    </source>
</evidence>
<dbReference type="GO" id="GO:0005783">
    <property type="term" value="C:endoplasmic reticulum"/>
    <property type="evidence" value="ECO:0007669"/>
    <property type="project" value="TreeGrafter"/>
</dbReference>
<dbReference type="PROSITE" id="PS50275">
    <property type="entry name" value="SAC"/>
    <property type="match status" value="1"/>
</dbReference>
<keyword evidence="2" id="KW-0812">Transmembrane</keyword>
<sequence length="658" mass="75197">MKPLHQRLNLYTDGNETYTFVPVEPVGARSLTIYRNSGDIVLNPPNTPLPATAERSGKTIYGILGMVTLVASEYIIILTGRELKGRLMGQNVYHATDYDILPLNPDVSVANPPNAVEAHLQALVRSHLYGGYFLFSYGWDLTRRLQAQWTAIEGDKEKALWEAADDRFFWNRFLQTRLIDVTISKGDNNLSPYILPIVYGTFDIRPTRLNGHYVKLCLISRRSRYRAGTRYFRRGIDHDGNVANYNETEQILFVESANPESGEEGSSVQLSFVQIRGSVPLFWAEVNTLRYKPDVQIMDLQDTLDATRKHFLRQTSEYGQTNLVNLVNHKGHEQPVKEAYEHQMAELNLPNVRYDYFDFHTECKNMRWERISILLDKIQDDLIKNGYFHLDSTKNKPVHMQTGVIRTNCMDNLDRTNVAQAAIAKWTLNRQLKVLGILPEGDELDNHEDIAKDFREMWSDHANLISIAYSGTGALKVEFTRTGKRTHVGALEDGYKSVMRYLKNNFFDGARQDAFDLMTGAWIPGRNWSPSSLIADRRPLIVRAVPYVLWYSVFMIFAGLTLPRSSDYSLTYYFLLWIILAALSLTFIMFHGIEYVSWPRLMPLNDIIFYDGPGYRSGNHGKGFGIGSLDAKVGAKRKGRKRAGSRLDEVEMGSKRLD</sequence>
<organism evidence="4 5">
    <name type="scientific">Cristinia sonorae</name>
    <dbReference type="NCBI Taxonomy" id="1940300"/>
    <lineage>
        <taxon>Eukaryota</taxon>
        <taxon>Fungi</taxon>
        <taxon>Dikarya</taxon>
        <taxon>Basidiomycota</taxon>
        <taxon>Agaricomycotina</taxon>
        <taxon>Agaricomycetes</taxon>
        <taxon>Agaricomycetidae</taxon>
        <taxon>Agaricales</taxon>
        <taxon>Pleurotineae</taxon>
        <taxon>Stephanosporaceae</taxon>
        <taxon>Cristinia</taxon>
    </lineage>
</organism>
<keyword evidence="2" id="KW-0472">Membrane</keyword>
<name>A0A8K0UPC5_9AGAR</name>
<keyword evidence="2" id="KW-1133">Transmembrane helix</keyword>
<dbReference type="GO" id="GO:0043812">
    <property type="term" value="F:phosphatidylinositol-4-phosphate phosphatase activity"/>
    <property type="evidence" value="ECO:0007669"/>
    <property type="project" value="TreeGrafter"/>
</dbReference>
<evidence type="ECO:0000313" key="5">
    <source>
        <dbReference type="Proteomes" id="UP000813824"/>
    </source>
</evidence>
<comment type="caution">
    <text evidence="4">The sequence shown here is derived from an EMBL/GenBank/DDBJ whole genome shotgun (WGS) entry which is preliminary data.</text>
</comment>
<proteinExistence type="predicted"/>
<dbReference type="Proteomes" id="UP000813824">
    <property type="component" value="Unassembled WGS sequence"/>
</dbReference>
<dbReference type="EMBL" id="JAEVFJ010000015">
    <property type="protein sequence ID" value="KAH8100476.1"/>
    <property type="molecule type" value="Genomic_DNA"/>
</dbReference>
<dbReference type="PANTHER" id="PTHR45662:SF2">
    <property type="entry name" value="PHOSPHATIDYLINOSITOL-3-PHOSPHATASE SAC1"/>
    <property type="match status" value="1"/>
</dbReference>
<dbReference type="Pfam" id="PF02383">
    <property type="entry name" value="Syja_N"/>
    <property type="match status" value="1"/>
</dbReference>
<keyword evidence="5" id="KW-1185">Reference proteome</keyword>
<reference evidence="4" key="1">
    <citation type="journal article" date="2021" name="New Phytol.">
        <title>Evolutionary innovations through gain and loss of genes in the ectomycorrhizal Boletales.</title>
        <authorList>
            <person name="Wu G."/>
            <person name="Miyauchi S."/>
            <person name="Morin E."/>
            <person name="Kuo A."/>
            <person name="Drula E."/>
            <person name="Varga T."/>
            <person name="Kohler A."/>
            <person name="Feng B."/>
            <person name="Cao Y."/>
            <person name="Lipzen A."/>
            <person name="Daum C."/>
            <person name="Hundley H."/>
            <person name="Pangilinan J."/>
            <person name="Johnson J."/>
            <person name="Barry K."/>
            <person name="LaButti K."/>
            <person name="Ng V."/>
            <person name="Ahrendt S."/>
            <person name="Min B."/>
            <person name="Choi I.G."/>
            <person name="Park H."/>
            <person name="Plett J.M."/>
            <person name="Magnuson J."/>
            <person name="Spatafora J.W."/>
            <person name="Nagy L.G."/>
            <person name="Henrissat B."/>
            <person name="Grigoriev I.V."/>
            <person name="Yang Z.L."/>
            <person name="Xu J."/>
            <person name="Martin F.M."/>
        </authorList>
    </citation>
    <scope>NUCLEOTIDE SEQUENCE</scope>
    <source>
        <strain evidence="4">KKN 215</strain>
    </source>
</reference>
<evidence type="ECO:0000313" key="4">
    <source>
        <dbReference type="EMBL" id="KAH8100476.1"/>
    </source>
</evidence>
<evidence type="ECO:0000259" key="3">
    <source>
        <dbReference type="PROSITE" id="PS50275"/>
    </source>
</evidence>
<feature type="domain" description="SAC" evidence="3">
    <location>
        <begin position="124"/>
        <end position="471"/>
    </location>
</feature>
<dbReference type="OrthoDB" id="405996at2759"/>
<gene>
    <name evidence="4" type="ORF">BXZ70DRAFT_937336</name>
</gene>
<feature type="region of interest" description="Disordered" evidence="1">
    <location>
        <begin position="636"/>
        <end position="658"/>
    </location>
</feature>
<feature type="transmembrane region" description="Helical" evidence="2">
    <location>
        <begin position="540"/>
        <end position="560"/>
    </location>
</feature>
<dbReference type="GO" id="GO:0046856">
    <property type="term" value="P:phosphatidylinositol dephosphorylation"/>
    <property type="evidence" value="ECO:0007669"/>
    <property type="project" value="TreeGrafter"/>
</dbReference>
<feature type="transmembrane region" description="Helical" evidence="2">
    <location>
        <begin position="572"/>
        <end position="593"/>
    </location>
</feature>
<feature type="compositionally biased region" description="Basic and acidic residues" evidence="1">
    <location>
        <begin position="645"/>
        <end position="658"/>
    </location>
</feature>
<protein>
    <submittedName>
        <fullName evidence="4">SacI homology domain-containing protein</fullName>
    </submittedName>
</protein>